<dbReference type="EMBL" id="JABCRE010000002">
    <property type="protein sequence ID" value="NMW31479.1"/>
    <property type="molecule type" value="Genomic_DNA"/>
</dbReference>
<dbReference type="CDD" id="cd01743">
    <property type="entry name" value="GATase1_Anthranilate_Synthase"/>
    <property type="match status" value="1"/>
</dbReference>
<dbReference type="PANTHER" id="PTHR43418:SF4">
    <property type="entry name" value="MULTIFUNCTIONAL TRYPTOPHAN BIOSYNTHESIS PROTEIN"/>
    <property type="match status" value="1"/>
</dbReference>
<dbReference type="Pfam" id="PF00117">
    <property type="entry name" value="GATase"/>
    <property type="match status" value="1"/>
</dbReference>
<feature type="domain" description="Glutamine amidotransferase" evidence="2">
    <location>
        <begin position="8"/>
        <end position="194"/>
    </location>
</feature>
<dbReference type="FunFam" id="3.40.50.880:FF:000003">
    <property type="entry name" value="Anthranilate synthase component II"/>
    <property type="match status" value="1"/>
</dbReference>
<dbReference type="GO" id="GO:0004049">
    <property type="term" value="F:anthranilate synthase activity"/>
    <property type="evidence" value="ECO:0007669"/>
    <property type="project" value="TreeGrafter"/>
</dbReference>
<dbReference type="NCBIfam" id="TIGR00566">
    <property type="entry name" value="trpG_papA"/>
    <property type="match status" value="1"/>
</dbReference>
<evidence type="ECO:0000259" key="2">
    <source>
        <dbReference type="Pfam" id="PF00117"/>
    </source>
</evidence>
<organism evidence="3 4">
    <name type="scientific">Pontixanthobacter rizhaonensis</name>
    <dbReference type="NCBI Taxonomy" id="2730337"/>
    <lineage>
        <taxon>Bacteria</taxon>
        <taxon>Pseudomonadati</taxon>
        <taxon>Pseudomonadota</taxon>
        <taxon>Alphaproteobacteria</taxon>
        <taxon>Sphingomonadales</taxon>
        <taxon>Erythrobacteraceae</taxon>
        <taxon>Pontixanthobacter</taxon>
    </lineage>
</organism>
<dbReference type="InterPro" id="IPR050472">
    <property type="entry name" value="Anth_synth/Amidotransfase"/>
</dbReference>
<dbReference type="GO" id="GO:0005829">
    <property type="term" value="C:cytosol"/>
    <property type="evidence" value="ECO:0007669"/>
    <property type="project" value="TreeGrafter"/>
</dbReference>
<keyword evidence="4" id="KW-1185">Reference proteome</keyword>
<dbReference type="GO" id="GO:0000162">
    <property type="term" value="P:L-tryptophan biosynthetic process"/>
    <property type="evidence" value="ECO:0007669"/>
    <property type="project" value="TreeGrafter"/>
</dbReference>
<dbReference type="Proteomes" id="UP000561181">
    <property type="component" value="Unassembled WGS sequence"/>
</dbReference>
<dbReference type="InterPro" id="IPR006221">
    <property type="entry name" value="TrpG/PapA_dom"/>
</dbReference>
<dbReference type="SUPFAM" id="SSF52317">
    <property type="entry name" value="Class I glutamine amidotransferase-like"/>
    <property type="match status" value="1"/>
</dbReference>
<evidence type="ECO:0000256" key="1">
    <source>
        <dbReference type="ARBA" id="ARBA00022962"/>
    </source>
</evidence>
<dbReference type="PRINTS" id="PR00097">
    <property type="entry name" value="ANTSNTHASEII"/>
</dbReference>
<keyword evidence="1" id="KW-0315">Glutamine amidotransferase</keyword>
<dbReference type="PRINTS" id="PR00096">
    <property type="entry name" value="GATASE"/>
</dbReference>
<evidence type="ECO:0000313" key="4">
    <source>
        <dbReference type="Proteomes" id="UP000561181"/>
    </source>
</evidence>
<dbReference type="PROSITE" id="PS51273">
    <property type="entry name" value="GATASE_TYPE_1"/>
    <property type="match status" value="1"/>
</dbReference>
<evidence type="ECO:0000313" key="3">
    <source>
        <dbReference type="EMBL" id="NMW31479.1"/>
    </source>
</evidence>
<reference evidence="3 4" key="1">
    <citation type="submission" date="2020-04" db="EMBL/GenBank/DDBJ databases">
        <authorList>
            <person name="Liu A."/>
        </authorList>
    </citation>
    <scope>NUCLEOTIDE SEQUENCE [LARGE SCALE GENOMIC DNA]</scope>
    <source>
        <strain evidence="3 4">RZ02</strain>
    </source>
</reference>
<gene>
    <name evidence="3" type="ORF">HKD42_05355</name>
</gene>
<dbReference type="AlphaFoldDB" id="A0A848QKX6"/>
<sequence>MQSKSTILVIDNYDSFTFNLVHYLMELGADVRVERNDAISVEEAIAIDAAGYLISPGPCTPNEAGISLDLVAACAEARKPLLGVCLGHQAIGQHFGGAVVRGGLMHGKTSPVSHDSTGVFENLPSPYTATRYHSLIVENIPDQLVVNATSDTPGADTDCVMGFRHATLPIHGVQFHPESIATEHGHALLANFLRICGIEPKAIS</sequence>
<dbReference type="Gene3D" id="3.40.50.880">
    <property type="match status" value="1"/>
</dbReference>
<dbReference type="InterPro" id="IPR017926">
    <property type="entry name" value="GATASE"/>
</dbReference>
<name>A0A848QKX6_9SPHN</name>
<dbReference type="InterPro" id="IPR029062">
    <property type="entry name" value="Class_I_gatase-like"/>
</dbReference>
<accession>A0A848QKX6</accession>
<protein>
    <submittedName>
        <fullName evidence="3">Aminodeoxychorismate/anthranilate synthase component II</fullName>
    </submittedName>
</protein>
<dbReference type="PANTHER" id="PTHR43418">
    <property type="entry name" value="MULTIFUNCTIONAL TRYPTOPHAN BIOSYNTHESIS PROTEIN-RELATED"/>
    <property type="match status" value="1"/>
</dbReference>
<comment type="caution">
    <text evidence="3">The sequence shown here is derived from an EMBL/GenBank/DDBJ whole genome shotgun (WGS) entry which is preliminary data.</text>
</comment>
<proteinExistence type="predicted"/>